<evidence type="ECO:0000256" key="6">
    <source>
        <dbReference type="ARBA" id="ARBA00047190"/>
    </source>
</evidence>
<dbReference type="PANTHER" id="PTHR42735:SF1">
    <property type="entry name" value="PYRIDOXAL-DEPENDENT DECARBOXYLASE DOMAIN-CONTAINING PROTEIN 1-RELATED"/>
    <property type="match status" value="1"/>
</dbReference>
<evidence type="ECO:0000256" key="9">
    <source>
        <dbReference type="SAM" id="MobiDB-lite"/>
    </source>
</evidence>
<feature type="modified residue" description="N6-(pyridoxal phosphate)lysine" evidence="7">
    <location>
        <position position="371"/>
    </location>
</feature>
<dbReference type="InterPro" id="IPR015421">
    <property type="entry name" value="PyrdxlP-dep_Trfase_major"/>
</dbReference>
<evidence type="ECO:0000256" key="3">
    <source>
        <dbReference type="ARBA" id="ARBA00022793"/>
    </source>
</evidence>
<evidence type="ECO:0000259" key="11">
    <source>
        <dbReference type="Pfam" id="PF22937"/>
    </source>
</evidence>
<feature type="region of interest" description="Disordered" evidence="9">
    <location>
        <begin position="1"/>
        <end position="47"/>
    </location>
</feature>
<dbReference type="InterPro" id="IPR050477">
    <property type="entry name" value="GrpII_AminoAcid_Decarb"/>
</dbReference>
<sequence>MAEQASSDNVETPSTAHQEDMAEKPSHEEPVVEKPELNNKNPKPTKVVKAEMTGPDQQFQKFFMDPMFAELERNVKQHEEMLDRINEKFDAERKARIKEQQQAHIPEPLKGSGIGLAEVMKKVEELILYEINEEGQNEKDTTLQTKKPVKLQKLDNIGHAAITAHSVAAYISTLPEGHLRKFVTKITSDCQLWLAKLFRFDDSSVLFHEEPRDGLVRVCRLALYHRYPKYATEGFEALYSRPPVIYISAASRPDLGSYLCLQLGLPLSCICSVPLDLGAKESNNRMDVDLLEKLVQDDIAAAKTPVLLVAYAGTPVVGHVDNLDRLQNLCKKNSIWLHVEGNNLATLAMLAIPSSVSSARSGDSITVTIGKWVGVPALPYATMFKASDPSLVHAAGLNTFNPQLKLNCLPLWIALQSLGLDGILERIQHSCDLAKLLYENLDEIKVIRLISHSKSEEKDGQKQIRSIRELISRALSALLIFEIVTPTVVFRYVEDSHDDTGTMVAPYAVSSYIEHDEKDKEEENRKSQYYNALNSWLAETLQMENPKLDIHMVEIEKEGVCIRFAPLESAPVLGTTKEDVEKFISVLKQQLKILDATVSSREKFRMIIEAQNNLRMVEISNWAGLGAVQYIPEHLLGKLDHLAGKGIQDINNLNDELVHRLKSTDIAFSLGHTSGGQVCVKFGLITEETDVDELIGLVYSTGKEVEESSKYLESMSDIVKRGIEAVNKDLEQENLNKLYQEGVLRQVPLVSSFINWWSPPPKDAVKGRTFDLSSGMLASTDETYKYRMQVRKDNPTPPLSPSTPDTAASLKAKLKPVNIMTKSAGDVKAGLLNSIQEQESKVTKKAIDGVEIGLEATHTVDVKDQTPQADRDKLDESLQKNEQ</sequence>
<dbReference type="InterPro" id="IPR055103">
    <property type="entry name" value="PDXDC1-like_2nd"/>
</dbReference>
<feature type="domain" description="PDXDC1-like third" evidence="11">
    <location>
        <begin position="604"/>
        <end position="710"/>
    </location>
</feature>
<reference evidence="12 13" key="1">
    <citation type="submission" date="2024-11" db="EMBL/GenBank/DDBJ databases">
        <title>Chromosome-level genome assembly of the freshwater bivalve Anodonta woodiana.</title>
        <authorList>
            <person name="Chen X."/>
        </authorList>
    </citation>
    <scope>NUCLEOTIDE SEQUENCE [LARGE SCALE GENOMIC DNA]</scope>
    <source>
        <strain evidence="12">MN2024</strain>
        <tissue evidence="12">Gills</tissue>
    </source>
</reference>
<dbReference type="InterPro" id="IPR055102">
    <property type="entry name" value="PDXDC1-like_3rd"/>
</dbReference>
<dbReference type="GO" id="GO:0016831">
    <property type="term" value="F:carboxy-lyase activity"/>
    <property type="evidence" value="ECO:0007669"/>
    <property type="project" value="UniProtKB-KW"/>
</dbReference>
<dbReference type="Pfam" id="PF00282">
    <property type="entry name" value="Pyridoxal_deC"/>
    <property type="match status" value="1"/>
</dbReference>
<feature type="region of interest" description="Disordered" evidence="9">
    <location>
        <begin position="858"/>
        <end position="883"/>
    </location>
</feature>
<dbReference type="SUPFAM" id="SSF53383">
    <property type="entry name" value="PLP-dependent transferases"/>
    <property type="match status" value="1"/>
</dbReference>
<keyword evidence="8" id="KW-0175">Coiled coil</keyword>
<keyword evidence="3" id="KW-0210">Decarboxylase</keyword>
<dbReference type="Proteomes" id="UP001634394">
    <property type="component" value="Unassembled WGS sequence"/>
</dbReference>
<comment type="caution">
    <text evidence="12">The sequence shown here is derived from an EMBL/GenBank/DDBJ whole genome shotgun (WGS) entry which is preliminary data.</text>
</comment>
<feature type="compositionally biased region" description="Polar residues" evidence="9">
    <location>
        <begin position="1"/>
        <end position="16"/>
    </location>
</feature>
<feature type="compositionally biased region" description="Low complexity" evidence="9">
    <location>
        <begin position="38"/>
        <end position="47"/>
    </location>
</feature>
<protein>
    <recommendedName>
        <fullName evidence="6">Pyridoxal-dependent decarboxylase domain-containing protein 1</fullName>
    </recommendedName>
</protein>
<dbReference type="Pfam" id="PF22930">
    <property type="entry name" value="PDXDC1-like_cen"/>
    <property type="match status" value="1"/>
</dbReference>
<evidence type="ECO:0000256" key="1">
    <source>
        <dbReference type="ARBA" id="ARBA00001933"/>
    </source>
</evidence>
<gene>
    <name evidence="12" type="ORF">ACJMK2_034467</name>
</gene>
<name>A0ABD3WRQ6_SINWO</name>
<keyword evidence="13" id="KW-1185">Reference proteome</keyword>
<proteinExistence type="inferred from homology"/>
<evidence type="ECO:0000259" key="10">
    <source>
        <dbReference type="Pfam" id="PF22930"/>
    </source>
</evidence>
<organism evidence="12 13">
    <name type="scientific">Sinanodonta woodiana</name>
    <name type="common">Chinese pond mussel</name>
    <name type="synonym">Anodonta woodiana</name>
    <dbReference type="NCBI Taxonomy" id="1069815"/>
    <lineage>
        <taxon>Eukaryota</taxon>
        <taxon>Metazoa</taxon>
        <taxon>Spiralia</taxon>
        <taxon>Lophotrochozoa</taxon>
        <taxon>Mollusca</taxon>
        <taxon>Bivalvia</taxon>
        <taxon>Autobranchia</taxon>
        <taxon>Heteroconchia</taxon>
        <taxon>Palaeoheterodonta</taxon>
        <taxon>Unionida</taxon>
        <taxon>Unionoidea</taxon>
        <taxon>Unionidae</taxon>
        <taxon>Unioninae</taxon>
        <taxon>Sinanodonta</taxon>
    </lineage>
</organism>
<evidence type="ECO:0000256" key="5">
    <source>
        <dbReference type="ARBA" id="ARBA00023239"/>
    </source>
</evidence>
<dbReference type="FunFam" id="3.40.640.10:FF:000036">
    <property type="entry name" value="pyridoxal-dependent decarboxylase domain-containing protein 1 isoform X2"/>
    <property type="match status" value="1"/>
</dbReference>
<dbReference type="Pfam" id="PF22937">
    <property type="entry name" value="PDXDC1-like_cen2"/>
    <property type="match status" value="1"/>
</dbReference>
<keyword evidence="4 7" id="KW-0663">Pyridoxal phosphate</keyword>
<accession>A0ABD3WRQ6</accession>
<dbReference type="Gene3D" id="3.40.640.10">
    <property type="entry name" value="Type I PLP-dependent aspartate aminotransferase-like (Major domain)"/>
    <property type="match status" value="1"/>
</dbReference>
<comment type="cofactor">
    <cofactor evidence="1 7">
        <name>pyridoxal 5'-phosphate</name>
        <dbReference type="ChEBI" id="CHEBI:597326"/>
    </cofactor>
</comment>
<feature type="compositionally biased region" description="Basic and acidic residues" evidence="9">
    <location>
        <begin position="17"/>
        <end position="37"/>
    </location>
</feature>
<dbReference type="EMBL" id="JBJQND010000005">
    <property type="protein sequence ID" value="KAL3876662.1"/>
    <property type="molecule type" value="Genomic_DNA"/>
</dbReference>
<dbReference type="InterPro" id="IPR015424">
    <property type="entry name" value="PyrdxlP-dep_Trfase"/>
</dbReference>
<feature type="domain" description="PDXDC1/PDXD2 second" evidence="10">
    <location>
        <begin position="485"/>
        <end position="598"/>
    </location>
</feature>
<evidence type="ECO:0000256" key="8">
    <source>
        <dbReference type="SAM" id="Coils"/>
    </source>
</evidence>
<evidence type="ECO:0000256" key="4">
    <source>
        <dbReference type="ARBA" id="ARBA00022898"/>
    </source>
</evidence>
<keyword evidence="5" id="KW-0456">Lyase</keyword>
<evidence type="ECO:0000313" key="12">
    <source>
        <dbReference type="EMBL" id="KAL3876662.1"/>
    </source>
</evidence>
<evidence type="ECO:0000313" key="13">
    <source>
        <dbReference type="Proteomes" id="UP001634394"/>
    </source>
</evidence>
<evidence type="ECO:0000256" key="7">
    <source>
        <dbReference type="PIRSR" id="PIRSR602129-50"/>
    </source>
</evidence>
<comment type="similarity">
    <text evidence="2">Belongs to the group II decarboxylase family.</text>
</comment>
<dbReference type="AlphaFoldDB" id="A0ABD3WRQ6"/>
<feature type="coiled-coil region" evidence="8">
    <location>
        <begin position="68"/>
        <end position="95"/>
    </location>
</feature>
<evidence type="ECO:0000256" key="2">
    <source>
        <dbReference type="ARBA" id="ARBA00009533"/>
    </source>
</evidence>
<dbReference type="InterPro" id="IPR002129">
    <property type="entry name" value="PyrdxlP-dep_de-COase"/>
</dbReference>
<dbReference type="PANTHER" id="PTHR42735">
    <property type="match status" value="1"/>
</dbReference>